<evidence type="ECO:0000256" key="2">
    <source>
        <dbReference type="ARBA" id="ARBA00018370"/>
    </source>
</evidence>
<dbReference type="SUPFAM" id="SSF109998">
    <property type="entry name" value="Triger factor/SurA peptide-binding domain-like"/>
    <property type="match status" value="1"/>
</dbReference>
<dbReference type="PROSITE" id="PS50198">
    <property type="entry name" value="PPIC_PPIASE_2"/>
    <property type="match status" value="1"/>
</dbReference>
<keyword evidence="14 17" id="KW-0413">Isomerase</keyword>
<dbReference type="EMBL" id="FOFG01000015">
    <property type="protein sequence ID" value="SER32373.1"/>
    <property type="molecule type" value="Genomic_DNA"/>
</dbReference>
<evidence type="ECO:0000256" key="6">
    <source>
        <dbReference type="ARBA" id="ARBA00022989"/>
    </source>
</evidence>
<dbReference type="Gene3D" id="1.10.4030.10">
    <property type="entry name" value="Porin chaperone SurA, peptide-binding domain"/>
    <property type="match status" value="1"/>
</dbReference>
<keyword evidence="8" id="KW-0143">Chaperone</keyword>
<keyword evidence="6 15" id="KW-1133">Transmembrane helix</keyword>
<sequence>MLDRLRQGASGWVAKGLLAILMASFLFWGVSNQFRGYGSDTLAKVGSETVTVPAFDRTLRNRMEQMGQQTGRPLTQEQARMMGLPQQVLSQMVTQAALYGQARRMHIGISDDKLAQQIGSDPSFKGMDGQFDRTRFQLLLRNAGLRQVDYVQDMRENAVRRQLALGVAGGIQAPQPMVDALYRYQNEERTVSYVVVDGSAIEAVGEPDEKALADYFDKNKDQFQAPEYRKLGVLVLDPEKIAAAQTVTDADIAQAYQSRKDQFATPERRDIEQIGFKSAKDAQDAQAKLNAGTSFDDLAKSLNLSPDAIDLGLKTKAEVIDSVVADAAFAAQQGAVLPVLDGKLGPSIIRVKQVEASRVTPQEAVAPQLRTEIANQRARDAVSGIYDKVQDELAAGTTLQETASKLKVEYRAVDGVDSDGKAPDGKPVDLPAGPQVLSAAFQSEQGAENDPIRFGQGGFVFYSVLGITPARDRTLDEARARVVSAWKNHETENRIAAKANDLFGRLKDGTPLQTIATELGKSVSVAEHVKRNGSAGDLGSNAVAQAFAGTQGSVADAEADTPPNRILLQVDLITAPAFFAESGDAKMIQSRLDDMMQSDILQAYGSPFMQPGRVSINQEAFARVSGQNSGNSDTQF</sequence>
<dbReference type="PANTHER" id="PTHR47529:SF1">
    <property type="entry name" value="PERIPLASMIC CHAPERONE PPID"/>
    <property type="match status" value="1"/>
</dbReference>
<evidence type="ECO:0000256" key="7">
    <source>
        <dbReference type="ARBA" id="ARBA00023136"/>
    </source>
</evidence>
<evidence type="ECO:0000256" key="15">
    <source>
        <dbReference type="SAM" id="Phobius"/>
    </source>
</evidence>
<comment type="similarity">
    <text evidence="11">Belongs to the PpiD chaperone family.</text>
</comment>
<dbReference type="Pfam" id="PF13624">
    <property type="entry name" value="SurA_N_3"/>
    <property type="match status" value="1"/>
</dbReference>
<keyword evidence="7 15" id="KW-0472">Membrane</keyword>
<evidence type="ECO:0000259" key="16">
    <source>
        <dbReference type="PROSITE" id="PS50198"/>
    </source>
</evidence>
<evidence type="ECO:0000256" key="13">
    <source>
        <dbReference type="ARBA" id="ARBA00042775"/>
    </source>
</evidence>
<dbReference type="OrthoDB" id="9768393at2"/>
<evidence type="ECO:0000256" key="12">
    <source>
        <dbReference type="ARBA" id="ARBA00040743"/>
    </source>
</evidence>
<dbReference type="Gene3D" id="3.10.50.40">
    <property type="match status" value="1"/>
</dbReference>
<dbReference type="AlphaFoldDB" id="A0A1H9NAF0"/>
<evidence type="ECO:0000256" key="8">
    <source>
        <dbReference type="ARBA" id="ARBA00023186"/>
    </source>
</evidence>
<accession>A0A1H9NAF0</accession>
<dbReference type="PANTHER" id="PTHR47529">
    <property type="entry name" value="PEPTIDYL-PROLYL CIS-TRANS ISOMERASE D"/>
    <property type="match status" value="1"/>
</dbReference>
<keyword evidence="14" id="KW-0697">Rotamase</keyword>
<comment type="subcellular location">
    <subcellularLocation>
        <location evidence="1">Cell inner membrane</location>
        <topology evidence="1">Single-pass type II membrane protein</topology>
        <orientation evidence="1">Periplasmic side</orientation>
    </subcellularLocation>
</comment>
<evidence type="ECO:0000256" key="11">
    <source>
        <dbReference type="ARBA" id="ARBA00038408"/>
    </source>
</evidence>
<dbReference type="Pfam" id="PF13145">
    <property type="entry name" value="Rotamase_2"/>
    <property type="match status" value="1"/>
</dbReference>
<dbReference type="InterPro" id="IPR000297">
    <property type="entry name" value="PPIase_PpiC"/>
</dbReference>
<keyword evidence="4" id="KW-0997">Cell inner membrane</keyword>
<dbReference type="Proteomes" id="UP000199647">
    <property type="component" value="Unassembled WGS sequence"/>
</dbReference>
<evidence type="ECO:0000256" key="4">
    <source>
        <dbReference type="ARBA" id="ARBA00022519"/>
    </source>
</evidence>
<name>A0A1H9NAF0_9HYPH</name>
<keyword evidence="5 15" id="KW-0812">Transmembrane</keyword>
<dbReference type="SUPFAM" id="SSF54534">
    <property type="entry name" value="FKBP-like"/>
    <property type="match status" value="1"/>
</dbReference>
<evidence type="ECO:0000256" key="1">
    <source>
        <dbReference type="ARBA" id="ARBA00004382"/>
    </source>
</evidence>
<dbReference type="GO" id="GO:0003755">
    <property type="term" value="F:peptidyl-prolyl cis-trans isomerase activity"/>
    <property type="evidence" value="ECO:0007669"/>
    <property type="project" value="UniProtKB-KW"/>
</dbReference>
<organism evidence="17 18">
    <name type="scientific">Faunimonas pinastri</name>
    <dbReference type="NCBI Taxonomy" id="1855383"/>
    <lineage>
        <taxon>Bacteria</taxon>
        <taxon>Pseudomonadati</taxon>
        <taxon>Pseudomonadota</taxon>
        <taxon>Alphaproteobacteria</taxon>
        <taxon>Hyphomicrobiales</taxon>
        <taxon>Afifellaceae</taxon>
        <taxon>Faunimonas</taxon>
    </lineage>
</organism>
<dbReference type="InterPro" id="IPR046357">
    <property type="entry name" value="PPIase_dom_sf"/>
</dbReference>
<reference evidence="17 18" key="1">
    <citation type="submission" date="2016-10" db="EMBL/GenBank/DDBJ databases">
        <authorList>
            <person name="de Groot N.N."/>
        </authorList>
    </citation>
    <scope>NUCLEOTIDE SEQUENCE [LARGE SCALE GENOMIC DNA]</scope>
    <source>
        <strain evidence="17 18">A52C2</strain>
    </source>
</reference>
<dbReference type="InterPro" id="IPR052029">
    <property type="entry name" value="PpiD_chaperone"/>
</dbReference>
<feature type="domain" description="PpiC" evidence="16">
    <location>
        <begin position="266"/>
        <end position="353"/>
    </location>
</feature>
<evidence type="ECO:0000256" key="5">
    <source>
        <dbReference type="ARBA" id="ARBA00022692"/>
    </source>
</evidence>
<evidence type="ECO:0000313" key="17">
    <source>
        <dbReference type="EMBL" id="SER32373.1"/>
    </source>
</evidence>
<evidence type="ECO:0000313" key="18">
    <source>
        <dbReference type="Proteomes" id="UP000199647"/>
    </source>
</evidence>
<keyword evidence="3" id="KW-1003">Cell membrane</keyword>
<keyword evidence="18" id="KW-1185">Reference proteome</keyword>
<dbReference type="GO" id="GO:0005886">
    <property type="term" value="C:plasma membrane"/>
    <property type="evidence" value="ECO:0007669"/>
    <property type="project" value="UniProtKB-SubCell"/>
</dbReference>
<dbReference type="RefSeq" id="WP_092498761.1">
    <property type="nucleotide sequence ID" value="NZ_FOFG01000015.1"/>
</dbReference>
<feature type="transmembrane region" description="Helical" evidence="15">
    <location>
        <begin position="12"/>
        <end position="30"/>
    </location>
</feature>
<dbReference type="STRING" id="1855383.SAMN05216548_11543"/>
<evidence type="ECO:0000256" key="3">
    <source>
        <dbReference type="ARBA" id="ARBA00022475"/>
    </source>
</evidence>
<evidence type="ECO:0000256" key="10">
    <source>
        <dbReference type="ARBA" id="ARBA00031484"/>
    </source>
</evidence>
<evidence type="ECO:0000256" key="14">
    <source>
        <dbReference type="PROSITE-ProRule" id="PRU00278"/>
    </source>
</evidence>
<protein>
    <recommendedName>
        <fullName evidence="2">Parvulin-like PPIase</fullName>
    </recommendedName>
    <alternativeName>
        <fullName evidence="9">Peptidyl-prolyl cis-trans isomerase plp</fullName>
    </alternativeName>
    <alternativeName>
        <fullName evidence="12">Periplasmic chaperone PpiD</fullName>
    </alternativeName>
    <alternativeName>
        <fullName evidence="13">Periplasmic folding chaperone</fullName>
    </alternativeName>
    <alternativeName>
        <fullName evidence="10">Rotamase plp</fullName>
    </alternativeName>
</protein>
<gene>
    <name evidence="17" type="ORF">SAMN05216548_11543</name>
</gene>
<dbReference type="InterPro" id="IPR027304">
    <property type="entry name" value="Trigger_fact/SurA_dom_sf"/>
</dbReference>
<evidence type="ECO:0000256" key="9">
    <source>
        <dbReference type="ARBA" id="ARBA00030642"/>
    </source>
</evidence>
<proteinExistence type="inferred from homology"/>